<gene>
    <name evidence="1" type="ORF">SAMN04515674_106157</name>
</gene>
<evidence type="ECO:0000313" key="2">
    <source>
        <dbReference type="Proteomes" id="UP000199306"/>
    </source>
</evidence>
<dbReference type="RefSeq" id="WP_092017345.1">
    <property type="nucleotide sequence ID" value="NZ_FOXH01000006.1"/>
</dbReference>
<dbReference type="STRING" id="1079859.SAMN04515674_106157"/>
<protein>
    <submittedName>
        <fullName evidence="1">Uncharacterized protein</fullName>
    </submittedName>
</protein>
<proteinExistence type="predicted"/>
<dbReference type="Proteomes" id="UP000199306">
    <property type="component" value="Unassembled WGS sequence"/>
</dbReference>
<name>A0A1I5TQQ8_9BACT</name>
<evidence type="ECO:0000313" key="1">
    <source>
        <dbReference type="EMBL" id="SFP85363.1"/>
    </source>
</evidence>
<keyword evidence="2" id="KW-1185">Reference proteome</keyword>
<accession>A0A1I5TQQ8</accession>
<dbReference type="AlphaFoldDB" id="A0A1I5TQQ8"/>
<dbReference type="EMBL" id="FOXH01000006">
    <property type="protein sequence ID" value="SFP85363.1"/>
    <property type="molecule type" value="Genomic_DNA"/>
</dbReference>
<organism evidence="1 2">
    <name type="scientific">Pseudarcicella hirudinis</name>
    <dbReference type="NCBI Taxonomy" id="1079859"/>
    <lineage>
        <taxon>Bacteria</taxon>
        <taxon>Pseudomonadati</taxon>
        <taxon>Bacteroidota</taxon>
        <taxon>Cytophagia</taxon>
        <taxon>Cytophagales</taxon>
        <taxon>Flectobacillaceae</taxon>
        <taxon>Pseudarcicella</taxon>
    </lineage>
</organism>
<reference evidence="1 2" key="1">
    <citation type="submission" date="2016-10" db="EMBL/GenBank/DDBJ databases">
        <authorList>
            <person name="de Groot N.N."/>
        </authorList>
    </citation>
    <scope>NUCLEOTIDE SEQUENCE [LARGE SCALE GENOMIC DNA]</scope>
    <source>
        <strain evidence="2">E92,LMG 26720,CCM 7988</strain>
    </source>
</reference>
<sequence length="72" mass="7954">MNKHQNALQRKPGQTQQEWMSELAKIDNLNEINPEIARKLYAGGVIEKNGTIIAGGILPQPPIKLPDLLLLA</sequence>